<dbReference type="PANTHER" id="PTHR33442">
    <property type="entry name" value="TRANS-3-HYDROXY-L-PROLINE DEHYDRATASE"/>
    <property type="match status" value="1"/>
</dbReference>
<dbReference type="FunFam" id="3.10.310.10:FF:000005">
    <property type="entry name" value="Proline racemase"/>
    <property type="match status" value="1"/>
</dbReference>
<evidence type="ECO:0008006" key="3">
    <source>
        <dbReference type="Google" id="ProtNLM"/>
    </source>
</evidence>
<organism evidence="2">
    <name type="scientific">marine metagenome</name>
    <dbReference type="NCBI Taxonomy" id="408172"/>
    <lineage>
        <taxon>unclassified sequences</taxon>
        <taxon>metagenomes</taxon>
        <taxon>ecological metagenomes</taxon>
    </lineage>
</organism>
<dbReference type="PANTHER" id="PTHR33442:SF1">
    <property type="entry name" value="TRANS-3-HYDROXY-L-PROLINE DEHYDRATASE"/>
    <property type="match status" value="1"/>
</dbReference>
<dbReference type="InterPro" id="IPR008794">
    <property type="entry name" value="Pro_racemase_fam"/>
</dbReference>
<gene>
    <name evidence="2" type="ORF">METZ01_LOCUS125113</name>
</gene>
<proteinExistence type="inferred from homology"/>
<accession>A0A381Y5A4</accession>
<name>A0A381Y5A4_9ZZZZ</name>
<evidence type="ECO:0000256" key="1">
    <source>
        <dbReference type="ARBA" id="ARBA00007529"/>
    </source>
</evidence>
<evidence type="ECO:0000313" key="2">
    <source>
        <dbReference type="EMBL" id="SVA72259.1"/>
    </source>
</evidence>
<dbReference type="AlphaFoldDB" id="A0A381Y5A4"/>
<dbReference type="GO" id="GO:0047580">
    <property type="term" value="F:4-hydroxyproline epimerase activity"/>
    <property type="evidence" value="ECO:0007669"/>
    <property type="project" value="TreeGrafter"/>
</dbReference>
<dbReference type="EMBL" id="UINC01017432">
    <property type="protein sequence ID" value="SVA72259.1"/>
    <property type="molecule type" value="Genomic_DNA"/>
</dbReference>
<comment type="similarity">
    <text evidence="1">Belongs to the proline racemase family.</text>
</comment>
<dbReference type="Pfam" id="PF05544">
    <property type="entry name" value="Pro_racemase"/>
    <property type="match status" value="1"/>
</dbReference>
<dbReference type="SFLD" id="SFLDS00028">
    <property type="entry name" value="Proline_Racemase"/>
    <property type="match status" value="1"/>
</dbReference>
<reference evidence="2" key="1">
    <citation type="submission" date="2018-05" db="EMBL/GenBank/DDBJ databases">
        <authorList>
            <person name="Lanie J.A."/>
            <person name="Ng W.-L."/>
            <person name="Kazmierczak K.M."/>
            <person name="Andrzejewski T.M."/>
            <person name="Davidsen T.M."/>
            <person name="Wayne K.J."/>
            <person name="Tettelin H."/>
            <person name="Glass J.I."/>
            <person name="Rusch D."/>
            <person name="Podicherti R."/>
            <person name="Tsui H.-C.T."/>
            <person name="Winkler M.E."/>
        </authorList>
    </citation>
    <scope>NUCLEOTIDE SEQUENCE</scope>
</reference>
<protein>
    <recommendedName>
        <fullName evidence="3">Proline racemase</fullName>
    </recommendedName>
</protein>
<dbReference type="SUPFAM" id="SSF54506">
    <property type="entry name" value="Diaminopimelate epimerase-like"/>
    <property type="match status" value="1"/>
</dbReference>
<sequence>MYGAIIVEPNSPEADFGVIFMHNEGYSTGCGHAVIALAKVFVETGLIPMNGPITPVVMDVPSGRIHAEVLSEKGKVTGARFRNIPSFVQHLDNKVDVPELGPVKVDIAFGGAFYAYVDTEQIKVDCSPENVSNLIEAGMAIKKVVSQSVEMDHPAEPEMNYLYGTIFVGKSDSSDHHSRHVCIFADGQVDRCPTGTGVSGRLAILHAKDEIKKGQMITIDSILGTTFTGQIINEVKVGKYDGVIPEVGGNAYITGRQTFFVDPDDPLKDGFILR</sequence>
<dbReference type="PIRSF" id="PIRSF029792">
    <property type="entry name" value="Pro_racemase"/>
    <property type="match status" value="1"/>
</dbReference>
<dbReference type="Gene3D" id="3.10.310.10">
    <property type="entry name" value="Diaminopimelate Epimerase, Chain A, domain 1"/>
    <property type="match status" value="2"/>
</dbReference>